<name>A0A7W6H8H3_9HYPH</name>
<reference evidence="9 10" key="1">
    <citation type="submission" date="2020-08" db="EMBL/GenBank/DDBJ databases">
        <title>Genomic Encyclopedia of Type Strains, Phase IV (KMG-IV): sequencing the most valuable type-strain genomes for metagenomic binning, comparative biology and taxonomic classification.</title>
        <authorList>
            <person name="Goeker M."/>
        </authorList>
    </citation>
    <scope>NUCLEOTIDE SEQUENCE [LARGE SCALE GENOMIC DNA]</scope>
    <source>
        <strain evidence="9 10">DSM 102238</strain>
    </source>
</reference>
<feature type="region of interest" description="Disordered" evidence="6">
    <location>
        <begin position="250"/>
        <end position="283"/>
    </location>
</feature>
<sequence>MGDNMNGIVEFATWAGIALVVVLAIGFTLSRLYRRAERDEAFVRTGVGGRKVVKDGGALVIPILHALARVKLNTVKLAVDRRREDALITKDRMRVDIRAEFYVRVDGSDEGIALAAQTLGDRVNEPAAIQDLVEAKLVDALRSVAALNTLDELHESRAGFVKAVQDAVETDLRSNGLELETVSLTGLDQTAKEYFNETNAFDAVGLARLTEITEARRKQRNEITRQTEVAIAEQDLEASQKRFALRRQDEEARLNQERDVANKEAETRAERARAEETAKQAEQEAAIDRERLIAERMAVANKTKEEARIVSERQVEIARQDKAVAIAMKSEETSRAEAQAREAEALSVAAAEKVQTARDREIADRARVIAVIRAQEQAEAEAVSVTVGADAERKAAEDRAEAILTAARAEAAATKIRAEAIQAEGEAEAAAIRAKNEANAMIPPAFVEFELMQARIRMLPEALKALMEPTSRIESIRVVDTAGFSAGRGHGGGERASGPGDLADQLLQFSGNKPLVDAILAEAGYANGGGSLKDLIAPPAPPSSGHPKPGNGAA</sequence>
<dbReference type="InterPro" id="IPR036013">
    <property type="entry name" value="Band_7/SPFH_dom_sf"/>
</dbReference>
<evidence type="ECO:0000256" key="1">
    <source>
        <dbReference type="ARBA" id="ARBA00004167"/>
    </source>
</evidence>
<comment type="subcellular location">
    <subcellularLocation>
        <location evidence="2">Cell membrane</location>
    </subcellularLocation>
    <subcellularLocation>
        <location evidence="1">Membrane</location>
        <topology evidence="1">Single-pass membrane protein</topology>
    </subcellularLocation>
</comment>
<evidence type="ECO:0000256" key="4">
    <source>
        <dbReference type="ARBA" id="ARBA00022475"/>
    </source>
</evidence>
<evidence type="ECO:0000256" key="2">
    <source>
        <dbReference type="ARBA" id="ARBA00004236"/>
    </source>
</evidence>
<comment type="caution">
    <text evidence="9">The sequence shown here is derived from an EMBL/GenBank/DDBJ whole genome shotgun (WGS) entry which is preliminary data.</text>
</comment>
<dbReference type="PANTHER" id="PTHR13806">
    <property type="entry name" value="FLOTILLIN-RELATED"/>
    <property type="match status" value="1"/>
</dbReference>
<comment type="similarity">
    <text evidence="3">Belongs to the band 7/mec-2 family. Flotillin subfamily.</text>
</comment>
<dbReference type="InterPro" id="IPR027705">
    <property type="entry name" value="Flotillin_fam"/>
</dbReference>
<feature type="compositionally biased region" description="Low complexity" evidence="6">
    <location>
        <begin position="545"/>
        <end position="554"/>
    </location>
</feature>
<dbReference type="AlphaFoldDB" id="A0A7W6H8H3"/>
<organism evidence="9 10">
    <name type="scientific">Aureimonas pseudogalii</name>
    <dbReference type="NCBI Taxonomy" id="1744844"/>
    <lineage>
        <taxon>Bacteria</taxon>
        <taxon>Pseudomonadati</taxon>
        <taxon>Pseudomonadota</taxon>
        <taxon>Alphaproteobacteria</taxon>
        <taxon>Hyphomicrobiales</taxon>
        <taxon>Aurantimonadaceae</taxon>
        <taxon>Aureimonas</taxon>
    </lineage>
</organism>
<keyword evidence="4" id="KW-1003">Cell membrane</keyword>
<dbReference type="SUPFAM" id="SSF117892">
    <property type="entry name" value="Band 7/SPFH domain"/>
    <property type="match status" value="1"/>
</dbReference>
<keyword evidence="5 7" id="KW-0472">Membrane</keyword>
<dbReference type="CDD" id="cd03399">
    <property type="entry name" value="SPFH_flotillin"/>
    <property type="match status" value="1"/>
</dbReference>
<gene>
    <name evidence="9" type="ORF">GGR04_004409</name>
</gene>
<feature type="region of interest" description="Disordered" evidence="6">
    <location>
        <begin position="534"/>
        <end position="554"/>
    </location>
</feature>
<dbReference type="Proteomes" id="UP000542776">
    <property type="component" value="Unassembled WGS sequence"/>
</dbReference>
<evidence type="ECO:0000256" key="6">
    <source>
        <dbReference type="SAM" id="MobiDB-lite"/>
    </source>
</evidence>
<dbReference type="EMBL" id="JACIEK010000022">
    <property type="protein sequence ID" value="MBB4000531.1"/>
    <property type="molecule type" value="Genomic_DNA"/>
</dbReference>
<dbReference type="PANTHER" id="PTHR13806:SF31">
    <property type="entry name" value="FLOTILLIN-LIKE PROTEIN 1-RELATED"/>
    <property type="match status" value="1"/>
</dbReference>
<protein>
    <submittedName>
        <fullName evidence="9">Putative membrane protein YqiK</fullName>
    </submittedName>
</protein>
<dbReference type="Pfam" id="PF01145">
    <property type="entry name" value="Band_7"/>
    <property type="match status" value="1"/>
</dbReference>
<evidence type="ECO:0000313" key="9">
    <source>
        <dbReference type="EMBL" id="MBB4000531.1"/>
    </source>
</evidence>
<proteinExistence type="inferred from homology"/>
<evidence type="ECO:0000256" key="7">
    <source>
        <dbReference type="SAM" id="Phobius"/>
    </source>
</evidence>
<keyword evidence="7" id="KW-1133">Transmembrane helix</keyword>
<feature type="domain" description="Band 7" evidence="8">
    <location>
        <begin position="30"/>
        <end position="199"/>
    </location>
</feature>
<evidence type="ECO:0000256" key="5">
    <source>
        <dbReference type="ARBA" id="ARBA00023136"/>
    </source>
</evidence>
<accession>A0A7W6H8H3</accession>
<keyword evidence="10" id="KW-1185">Reference proteome</keyword>
<dbReference type="InterPro" id="IPR001107">
    <property type="entry name" value="Band_7"/>
</dbReference>
<evidence type="ECO:0000259" key="8">
    <source>
        <dbReference type="SMART" id="SM00244"/>
    </source>
</evidence>
<feature type="transmembrane region" description="Helical" evidence="7">
    <location>
        <begin position="12"/>
        <end position="29"/>
    </location>
</feature>
<evidence type="ECO:0000256" key="3">
    <source>
        <dbReference type="ARBA" id="ARBA00007161"/>
    </source>
</evidence>
<dbReference type="GO" id="GO:0005886">
    <property type="term" value="C:plasma membrane"/>
    <property type="evidence" value="ECO:0007669"/>
    <property type="project" value="UniProtKB-SubCell"/>
</dbReference>
<dbReference type="Pfam" id="PF15975">
    <property type="entry name" value="Flot"/>
    <property type="match status" value="1"/>
</dbReference>
<dbReference type="RefSeq" id="WP_246393519.1">
    <property type="nucleotide sequence ID" value="NZ_JACIEK010000022.1"/>
</dbReference>
<evidence type="ECO:0000313" key="10">
    <source>
        <dbReference type="Proteomes" id="UP000542776"/>
    </source>
</evidence>
<dbReference type="InterPro" id="IPR031905">
    <property type="entry name" value="Flotillin_C"/>
</dbReference>
<dbReference type="SMART" id="SM00244">
    <property type="entry name" value="PHB"/>
    <property type="match status" value="1"/>
</dbReference>
<keyword evidence="7" id="KW-0812">Transmembrane</keyword>
<dbReference type="Gene3D" id="3.30.479.30">
    <property type="entry name" value="Band 7 domain"/>
    <property type="match status" value="1"/>
</dbReference>